<organism evidence="1 2">
    <name type="scientific">Eleusine coracana subsp. coracana</name>
    <dbReference type="NCBI Taxonomy" id="191504"/>
    <lineage>
        <taxon>Eukaryota</taxon>
        <taxon>Viridiplantae</taxon>
        <taxon>Streptophyta</taxon>
        <taxon>Embryophyta</taxon>
        <taxon>Tracheophyta</taxon>
        <taxon>Spermatophyta</taxon>
        <taxon>Magnoliopsida</taxon>
        <taxon>Liliopsida</taxon>
        <taxon>Poales</taxon>
        <taxon>Poaceae</taxon>
        <taxon>PACMAD clade</taxon>
        <taxon>Chloridoideae</taxon>
        <taxon>Cynodonteae</taxon>
        <taxon>Eleusininae</taxon>
        <taxon>Eleusine</taxon>
    </lineage>
</organism>
<evidence type="ECO:0000313" key="2">
    <source>
        <dbReference type="Proteomes" id="UP001054889"/>
    </source>
</evidence>
<accession>A0AAV5DV89</accession>
<name>A0AAV5DV89_ELECO</name>
<dbReference type="Proteomes" id="UP001054889">
    <property type="component" value="Unassembled WGS sequence"/>
</dbReference>
<reference evidence="1" key="1">
    <citation type="journal article" date="2018" name="DNA Res.">
        <title>Multiple hybrid de novo genome assembly of finger millet, an orphan allotetraploid crop.</title>
        <authorList>
            <person name="Hatakeyama M."/>
            <person name="Aluri S."/>
            <person name="Balachadran M.T."/>
            <person name="Sivarajan S.R."/>
            <person name="Patrignani A."/>
            <person name="Gruter S."/>
            <person name="Poveda L."/>
            <person name="Shimizu-Inatsugi R."/>
            <person name="Baeten J."/>
            <person name="Francoijs K.J."/>
            <person name="Nataraja K.N."/>
            <person name="Reddy Y.A.N."/>
            <person name="Phadnis S."/>
            <person name="Ravikumar R.L."/>
            <person name="Schlapbach R."/>
            <person name="Sreeman S.M."/>
            <person name="Shimizu K.K."/>
        </authorList>
    </citation>
    <scope>NUCLEOTIDE SEQUENCE</scope>
</reference>
<dbReference type="EMBL" id="BQKI01000071">
    <property type="protein sequence ID" value="GJN14300.1"/>
    <property type="molecule type" value="Genomic_DNA"/>
</dbReference>
<sequence length="131" mass="14273">MDAELKTRVTSSTFRPPCAFPARRRDGNEVGSVAAIVEREEIDRRVVQWIGGRRQLQPDLFVCPIDGGGQHDERSLPPAAGWLAPPIVCCCDKLGGRNGNNEVGAISFHPRLLSPEPPLVPSPSHHCSRST</sequence>
<evidence type="ECO:0000313" key="1">
    <source>
        <dbReference type="EMBL" id="GJN14300.1"/>
    </source>
</evidence>
<keyword evidence="2" id="KW-1185">Reference proteome</keyword>
<proteinExistence type="predicted"/>
<dbReference type="AlphaFoldDB" id="A0AAV5DV89"/>
<reference evidence="1" key="2">
    <citation type="submission" date="2021-12" db="EMBL/GenBank/DDBJ databases">
        <title>Resequencing data analysis of finger millet.</title>
        <authorList>
            <person name="Hatakeyama M."/>
            <person name="Aluri S."/>
            <person name="Balachadran M.T."/>
            <person name="Sivarajan S.R."/>
            <person name="Poveda L."/>
            <person name="Shimizu-Inatsugi R."/>
            <person name="Schlapbach R."/>
            <person name="Sreeman S.M."/>
            <person name="Shimizu K.K."/>
        </authorList>
    </citation>
    <scope>NUCLEOTIDE SEQUENCE</scope>
</reference>
<protein>
    <submittedName>
        <fullName evidence="1">Uncharacterized protein</fullName>
    </submittedName>
</protein>
<gene>
    <name evidence="1" type="primary">gb01105</name>
    <name evidence="1" type="ORF">PR202_gb01105</name>
</gene>
<comment type="caution">
    <text evidence="1">The sequence shown here is derived from an EMBL/GenBank/DDBJ whole genome shotgun (WGS) entry which is preliminary data.</text>
</comment>